<sequence>MAKKNKQKKAKGLKRRDLEQMMALHLGQGRNQGMLGGLGRLLPAGRSEQFLLGLLLGGAAAYVLSDAELRGKLFKAGIKAYGGLMGGMAEMQEQMADLQAEVQAEQNGQI</sequence>
<evidence type="ECO:0000313" key="2">
    <source>
        <dbReference type="Proteomes" id="UP000680714"/>
    </source>
</evidence>
<proteinExistence type="predicted"/>
<dbReference type="RefSeq" id="WP_211550935.1">
    <property type="nucleotide sequence ID" value="NZ_JAGTUF010000021.1"/>
</dbReference>
<organism evidence="1 2">
    <name type="scientific">Magnetospirillum sulfuroxidans</name>
    <dbReference type="NCBI Taxonomy" id="611300"/>
    <lineage>
        <taxon>Bacteria</taxon>
        <taxon>Pseudomonadati</taxon>
        <taxon>Pseudomonadota</taxon>
        <taxon>Alphaproteobacteria</taxon>
        <taxon>Rhodospirillales</taxon>
        <taxon>Rhodospirillaceae</taxon>
        <taxon>Magnetospirillum</taxon>
    </lineage>
</organism>
<evidence type="ECO:0000313" key="1">
    <source>
        <dbReference type="EMBL" id="MBR9973318.1"/>
    </source>
</evidence>
<comment type="caution">
    <text evidence="1">The sequence shown here is derived from an EMBL/GenBank/DDBJ whole genome shotgun (WGS) entry which is preliminary data.</text>
</comment>
<name>A0ABS5IFW7_9PROT</name>
<dbReference type="EMBL" id="JAGTUF010000021">
    <property type="protein sequence ID" value="MBR9973318.1"/>
    <property type="molecule type" value="Genomic_DNA"/>
</dbReference>
<accession>A0ABS5IFW7</accession>
<protein>
    <submittedName>
        <fullName evidence="1">YtxH domain-containing protein</fullName>
    </submittedName>
</protein>
<dbReference type="Proteomes" id="UP000680714">
    <property type="component" value="Unassembled WGS sequence"/>
</dbReference>
<keyword evidence="2" id="KW-1185">Reference proteome</keyword>
<gene>
    <name evidence="1" type="ORF">KEC16_16460</name>
</gene>
<reference evidence="1 2" key="1">
    <citation type="submission" date="2021-04" db="EMBL/GenBank/DDBJ databases">
        <title>Magnetospirillum sulfuroxidans sp. nov., a facultative chemolithoautotrophic sulfur-oxidizing alphaproteobacterium isolated from freshwater sediment and proposals for Paramagetospirillum gen. nov., and Magnetospirillaceae fam. nov.</title>
        <authorList>
            <person name="Koziaeva V."/>
            <person name="Geelhoed J.S."/>
            <person name="Sorokin D.Y."/>
            <person name="Grouzdev D.S."/>
        </authorList>
    </citation>
    <scope>NUCLEOTIDE SEQUENCE [LARGE SCALE GENOMIC DNA]</scope>
    <source>
        <strain evidence="1 2">J10</strain>
    </source>
</reference>